<feature type="domain" description="Aldehyde dehydrogenase" evidence="2">
    <location>
        <begin position="1"/>
        <end position="100"/>
    </location>
</feature>
<dbReference type="Gene3D" id="3.40.309.10">
    <property type="entry name" value="Aldehyde Dehydrogenase, Chain A, domain 2"/>
    <property type="match status" value="1"/>
</dbReference>
<gene>
    <name evidence="3" type="ORF">SCUCBS95973_005433</name>
</gene>
<keyword evidence="1" id="KW-0560">Oxidoreductase</keyword>
<evidence type="ECO:0000259" key="2">
    <source>
        <dbReference type="Pfam" id="PF00171"/>
    </source>
</evidence>
<evidence type="ECO:0000313" key="3">
    <source>
        <dbReference type="EMBL" id="CAK7224182.1"/>
    </source>
</evidence>
<evidence type="ECO:0000256" key="1">
    <source>
        <dbReference type="ARBA" id="ARBA00023002"/>
    </source>
</evidence>
<dbReference type="InterPro" id="IPR050740">
    <property type="entry name" value="Aldehyde_DH_Superfamily"/>
</dbReference>
<dbReference type="Pfam" id="PF00171">
    <property type="entry name" value="Aldedh"/>
    <property type="match status" value="1"/>
</dbReference>
<dbReference type="PANTHER" id="PTHR43353">
    <property type="entry name" value="SUCCINATE-SEMIALDEHYDE DEHYDROGENASE, MITOCHONDRIAL"/>
    <property type="match status" value="1"/>
</dbReference>
<name>A0ABP0BWT1_9PEZI</name>
<keyword evidence="4" id="KW-1185">Reference proteome</keyword>
<accession>A0ABP0BWT1</accession>
<sequence>MQFWSTECFGPAVGIRTFVDVAQVPALVNASAYGLSAAIFTKNHGAALPMAKQLDVGAIHINGSTVHDDACLPHGGVKSSGWGRFGGHWGFDEFLQAKTVIVNP</sequence>
<proteinExistence type="predicted"/>
<organism evidence="3 4">
    <name type="scientific">Sporothrix curviconia</name>
    <dbReference type="NCBI Taxonomy" id="1260050"/>
    <lineage>
        <taxon>Eukaryota</taxon>
        <taxon>Fungi</taxon>
        <taxon>Dikarya</taxon>
        <taxon>Ascomycota</taxon>
        <taxon>Pezizomycotina</taxon>
        <taxon>Sordariomycetes</taxon>
        <taxon>Sordariomycetidae</taxon>
        <taxon>Ophiostomatales</taxon>
        <taxon>Ophiostomataceae</taxon>
        <taxon>Sporothrix</taxon>
    </lineage>
</organism>
<reference evidence="3 4" key="1">
    <citation type="submission" date="2024-01" db="EMBL/GenBank/DDBJ databases">
        <authorList>
            <person name="Allen C."/>
            <person name="Tagirdzhanova G."/>
        </authorList>
    </citation>
    <scope>NUCLEOTIDE SEQUENCE [LARGE SCALE GENOMIC DNA]</scope>
</reference>
<dbReference type="EMBL" id="CAWUHB010000029">
    <property type="protein sequence ID" value="CAK7224182.1"/>
    <property type="molecule type" value="Genomic_DNA"/>
</dbReference>
<dbReference type="InterPro" id="IPR016162">
    <property type="entry name" value="Ald_DH_N"/>
</dbReference>
<dbReference type="PANTHER" id="PTHR43353:SF6">
    <property type="entry name" value="CYTOPLASMIC ALDEHYDE DEHYDROGENASE (EUROFUNG)"/>
    <property type="match status" value="1"/>
</dbReference>
<evidence type="ECO:0000313" key="4">
    <source>
        <dbReference type="Proteomes" id="UP001642405"/>
    </source>
</evidence>
<comment type="caution">
    <text evidence="3">The sequence shown here is derived from an EMBL/GenBank/DDBJ whole genome shotgun (WGS) entry which is preliminary data.</text>
</comment>
<dbReference type="Gene3D" id="3.40.605.10">
    <property type="entry name" value="Aldehyde Dehydrogenase, Chain A, domain 1"/>
    <property type="match status" value="1"/>
</dbReference>
<protein>
    <recommendedName>
        <fullName evidence="2">Aldehyde dehydrogenase domain-containing protein</fullName>
    </recommendedName>
</protein>
<dbReference type="InterPro" id="IPR016163">
    <property type="entry name" value="Ald_DH_C"/>
</dbReference>
<dbReference type="InterPro" id="IPR015590">
    <property type="entry name" value="Aldehyde_DH_dom"/>
</dbReference>
<dbReference type="SUPFAM" id="SSF53720">
    <property type="entry name" value="ALDH-like"/>
    <property type="match status" value="1"/>
</dbReference>
<dbReference type="Proteomes" id="UP001642405">
    <property type="component" value="Unassembled WGS sequence"/>
</dbReference>
<dbReference type="InterPro" id="IPR016161">
    <property type="entry name" value="Ald_DH/histidinol_DH"/>
</dbReference>